<evidence type="ECO:0000313" key="4">
    <source>
        <dbReference type="Proteomes" id="UP000283509"/>
    </source>
</evidence>
<dbReference type="GO" id="GO:0001664">
    <property type="term" value="F:G protein-coupled receptor binding"/>
    <property type="evidence" value="ECO:0007669"/>
    <property type="project" value="TreeGrafter"/>
</dbReference>
<comment type="similarity">
    <text evidence="1">Belongs to the arrestin family.</text>
</comment>
<dbReference type="InterPro" id="IPR014752">
    <property type="entry name" value="Arrestin-like_C"/>
</dbReference>
<comment type="caution">
    <text evidence="3">The sequence shown here is derived from an EMBL/GenBank/DDBJ whole genome shotgun (WGS) entry which is preliminary data.</text>
</comment>
<evidence type="ECO:0000313" key="3">
    <source>
        <dbReference type="EMBL" id="ROT71189.1"/>
    </source>
</evidence>
<reference evidence="3 4" key="1">
    <citation type="submission" date="2018-04" db="EMBL/GenBank/DDBJ databases">
        <authorList>
            <person name="Zhang X."/>
            <person name="Yuan J."/>
            <person name="Li F."/>
            <person name="Xiang J."/>
        </authorList>
    </citation>
    <scope>NUCLEOTIDE SEQUENCE [LARGE SCALE GENOMIC DNA]</scope>
    <source>
        <tissue evidence="3">Muscle</tissue>
    </source>
</reference>
<dbReference type="Gene3D" id="2.60.40.640">
    <property type="match status" value="1"/>
</dbReference>
<feature type="region of interest" description="Disordered" evidence="2">
    <location>
        <begin position="47"/>
        <end position="77"/>
    </location>
</feature>
<dbReference type="SUPFAM" id="SSF81296">
    <property type="entry name" value="E set domains"/>
    <property type="match status" value="1"/>
</dbReference>
<dbReference type="PANTHER" id="PTHR11792">
    <property type="entry name" value="ARRESTIN"/>
    <property type="match status" value="1"/>
</dbReference>
<gene>
    <name evidence="3" type="ORF">C7M84_010521</name>
</gene>
<dbReference type="InterPro" id="IPR000698">
    <property type="entry name" value="Arrestin"/>
</dbReference>
<dbReference type="Proteomes" id="UP000283509">
    <property type="component" value="Unassembled WGS sequence"/>
</dbReference>
<sequence>MYDCIITDSSQKENLGIIVQYKVKVKLNLGPLVGDLVAELPFTLMHPKPEEEPEVNNKPALPPASSPTQDPNSAPAVDTNLIELDTDGTTCYADQDDDIIFEDFARLRLKGETEA</sequence>
<accession>A0A3R7QLF0</accession>
<dbReference type="GO" id="GO:0007165">
    <property type="term" value="P:signal transduction"/>
    <property type="evidence" value="ECO:0007669"/>
    <property type="project" value="InterPro"/>
</dbReference>
<proteinExistence type="inferred from homology"/>
<dbReference type="GO" id="GO:0005737">
    <property type="term" value="C:cytoplasm"/>
    <property type="evidence" value="ECO:0007669"/>
    <property type="project" value="TreeGrafter"/>
</dbReference>
<protein>
    <submittedName>
        <fullName evidence="3">Beta-arrestin-1</fullName>
    </submittedName>
</protein>
<name>A0A3R7QLF0_PENVA</name>
<dbReference type="EMBL" id="QCYY01002333">
    <property type="protein sequence ID" value="ROT71189.1"/>
    <property type="molecule type" value="Genomic_DNA"/>
</dbReference>
<organism evidence="3 4">
    <name type="scientific">Penaeus vannamei</name>
    <name type="common">Whiteleg shrimp</name>
    <name type="synonym">Litopenaeus vannamei</name>
    <dbReference type="NCBI Taxonomy" id="6689"/>
    <lineage>
        <taxon>Eukaryota</taxon>
        <taxon>Metazoa</taxon>
        <taxon>Ecdysozoa</taxon>
        <taxon>Arthropoda</taxon>
        <taxon>Crustacea</taxon>
        <taxon>Multicrustacea</taxon>
        <taxon>Malacostraca</taxon>
        <taxon>Eumalacostraca</taxon>
        <taxon>Eucarida</taxon>
        <taxon>Decapoda</taxon>
        <taxon>Dendrobranchiata</taxon>
        <taxon>Penaeoidea</taxon>
        <taxon>Penaeidae</taxon>
        <taxon>Penaeus</taxon>
    </lineage>
</organism>
<dbReference type="AlphaFoldDB" id="A0A3R7QLF0"/>
<dbReference type="GO" id="GO:0002031">
    <property type="term" value="P:G protein-coupled receptor internalization"/>
    <property type="evidence" value="ECO:0007669"/>
    <property type="project" value="TreeGrafter"/>
</dbReference>
<evidence type="ECO:0000256" key="2">
    <source>
        <dbReference type="SAM" id="MobiDB-lite"/>
    </source>
</evidence>
<dbReference type="STRING" id="6689.A0A3R7QLF0"/>
<keyword evidence="4" id="KW-1185">Reference proteome</keyword>
<dbReference type="PANTHER" id="PTHR11792:SF17">
    <property type="entry name" value="KURTZ ARRESTIN"/>
    <property type="match status" value="1"/>
</dbReference>
<evidence type="ECO:0000256" key="1">
    <source>
        <dbReference type="ARBA" id="ARBA00005298"/>
    </source>
</evidence>
<reference evidence="3 4" key="2">
    <citation type="submission" date="2019-01" db="EMBL/GenBank/DDBJ databases">
        <title>The decoding of complex shrimp genome reveals the adaptation for benthos swimmer, frequently molting mechanism and breeding impact on genome.</title>
        <authorList>
            <person name="Sun Y."/>
            <person name="Gao Y."/>
            <person name="Yu Y."/>
        </authorList>
    </citation>
    <scope>NUCLEOTIDE SEQUENCE [LARGE SCALE GENOMIC DNA]</scope>
    <source>
        <tissue evidence="3">Muscle</tissue>
    </source>
</reference>
<dbReference type="InterPro" id="IPR014756">
    <property type="entry name" value="Ig_E-set"/>
</dbReference>